<keyword evidence="4 7" id="KW-0812">Transmembrane</keyword>
<dbReference type="PANTHER" id="PTHR42709">
    <property type="entry name" value="ALKALINE PHOSPHATASE LIKE PROTEIN"/>
    <property type="match status" value="1"/>
</dbReference>
<evidence type="ECO:0000256" key="4">
    <source>
        <dbReference type="ARBA" id="ARBA00022692"/>
    </source>
</evidence>
<evidence type="ECO:0000256" key="5">
    <source>
        <dbReference type="ARBA" id="ARBA00022989"/>
    </source>
</evidence>
<comment type="similarity">
    <text evidence="2">Belongs to the DedA family.</text>
</comment>
<comment type="subcellular location">
    <subcellularLocation>
        <location evidence="1">Cell membrane</location>
        <topology evidence="1">Multi-pass membrane protein</topology>
    </subcellularLocation>
</comment>
<keyword evidence="6 7" id="KW-0472">Membrane</keyword>
<dbReference type="InterPro" id="IPR051311">
    <property type="entry name" value="DedA_domain"/>
</dbReference>
<dbReference type="Pfam" id="PF09335">
    <property type="entry name" value="VTT_dom"/>
    <property type="match status" value="1"/>
</dbReference>
<dbReference type="AlphaFoldDB" id="A0A969PS57"/>
<evidence type="ECO:0000259" key="8">
    <source>
        <dbReference type="Pfam" id="PF09335"/>
    </source>
</evidence>
<evidence type="ECO:0000313" key="9">
    <source>
        <dbReference type="EMBL" id="NJP38069.1"/>
    </source>
</evidence>
<evidence type="ECO:0000256" key="6">
    <source>
        <dbReference type="ARBA" id="ARBA00023136"/>
    </source>
</evidence>
<feature type="transmembrane region" description="Helical" evidence="7">
    <location>
        <begin position="12"/>
        <end position="38"/>
    </location>
</feature>
<keyword evidence="10" id="KW-1185">Reference proteome</keyword>
<reference evidence="9 10" key="1">
    <citation type="submission" date="2020-03" db="EMBL/GenBank/DDBJ databases">
        <title>Assessment of the enzymatic potential of alkaline-tolerant lipase obtained from Bacillus luteus H11 (technogenic soil) for the bioremediation of saline soils contaminated with petroleum substances.</title>
        <authorList>
            <person name="Kalwasinska A."/>
        </authorList>
    </citation>
    <scope>NUCLEOTIDE SEQUENCE [LARGE SCALE GENOMIC DNA]</scope>
    <source>
        <strain evidence="9 10">H11</strain>
    </source>
</reference>
<evidence type="ECO:0000313" key="10">
    <source>
        <dbReference type="Proteomes" id="UP000752012"/>
    </source>
</evidence>
<feature type="transmembrane region" description="Helical" evidence="7">
    <location>
        <begin position="101"/>
        <end position="121"/>
    </location>
</feature>
<accession>A0A969PS57</accession>
<dbReference type="Proteomes" id="UP000752012">
    <property type="component" value="Unassembled WGS sequence"/>
</dbReference>
<evidence type="ECO:0000256" key="2">
    <source>
        <dbReference type="ARBA" id="ARBA00010792"/>
    </source>
</evidence>
<dbReference type="EMBL" id="JAATHJ010000015">
    <property type="protein sequence ID" value="NJP38069.1"/>
    <property type="molecule type" value="Genomic_DNA"/>
</dbReference>
<name>A0A969PS57_9BACI</name>
<evidence type="ECO:0000256" key="1">
    <source>
        <dbReference type="ARBA" id="ARBA00004651"/>
    </source>
</evidence>
<evidence type="ECO:0000256" key="3">
    <source>
        <dbReference type="ARBA" id="ARBA00022475"/>
    </source>
</evidence>
<comment type="caution">
    <text evidence="9">The sequence shown here is derived from an EMBL/GenBank/DDBJ whole genome shotgun (WGS) entry which is preliminary data.</text>
</comment>
<evidence type="ECO:0000256" key="7">
    <source>
        <dbReference type="SAM" id="Phobius"/>
    </source>
</evidence>
<dbReference type="InterPro" id="IPR032816">
    <property type="entry name" value="VTT_dom"/>
</dbReference>
<feature type="transmembrane region" description="Helical" evidence="7">
    <location>
        <begin position="128"/>
        <end position="149"/>
    </location>
</feature>
<proteinExistence type="inferred from homology"/>
<dbReference type="RefSeq" id="WP_168007189.1">
    <property type="nucleotide sequence ID" value="NZ_JAATHJ010000015.1"/>
</dbReference>
<protein>
    <submittedName>
        <fullName evidence="9">VTT domain-containing protein</fullName>
    </submittedName>
</protein>
<dbReference type="PANTHER" id="PTHR42709:SF6">
    <property type="entry name" value="UNDECAPRENYL PHOSPHATE TRANSPORTER A"/>
    <property type="match status" value="1"/>
</dbReference>
<dbReference type="GO" id="GO:0005886">
    <property type="term" value="C:plasma membrane"/>
    <property type="evidence" value="ECO:0007669"/>
    <property type="project" value="UniProtKB-SubCell"/>
</dbReference>
<gene>
    <name evidence="9" type="ORF">HCN83_10795</name>
</gene>
<feature type="transmembrane region" description="Helical" evidence="7">
    <location>
        <begin position="161"/>
        <end position="180"/>
    </location>
</feature>
<keyword evidence="5 7" id="KW-1133">Transmembrane helix</keyword>
<feature type="transmembrane region" description="Helical" evidence="7">
    <location>
        <begin position="50"/>
        <end position="71"/>
    </location>
</feature>
<feature type="domain" description="VTT" evidence="8">
    <location>
        <begin position="30"/>
        <end position="147"/>
    </location>
</feature>
<sequence length="193" mass="21835">MIDMILTTLRELGWIGLFIGVAVEALSIPFPAAIIFLLYGYLIDPTGMDLVWLSLASAALYTAVAFLPYALSVKFKYVVERRIRTGRAQRMVRFMQKYRGWTIAAGRVLGMGYIVYVAAFCRISPARYGIFTFIGVLPVAFLMLYLGGLGNVEAVYAAFQQVQYVITALIVLAVGVYIYYRVRQRKKHHKRQL</sequence>
<organism evidence="9 10">
    <name type="scientific">Alkalicoccus luteus</name>
    <dbReference type="NCBI Taxonomy" id="1237094"/>
    <lineage>
        <taxon>Bacteria</taxon>
        <taxon>Bacillati</taxon>
        <taxon>Bacillota</taxon>
        <taxon>Bacilli</taxon>
        <taxon>Bacillales</taxon>
        <taxon>Bacillaceae</taxon>
        <taxon>Alkalicoccus</taxon>
    </lineage>
</organism>
<keyword evidence="3" id="KW-1003">Cell membrane</keyword>